<proteinExistence type="predicted"/>
<dbReference type="VEuPathDB" id="FungiDB:I7I53_11572"/>
<dbReference type="Proteomes" id="UP000663419">
    <property type="component" value="Chromosome 6"/>
</dbReference>
<dbReference type="EMBL" id="CP069107">
    <property type="protein sequence ID" value="QSS57411.1"/>
    <property type="molecule type" value="Genomic_DNA"/>
</dbReference>
<organism evidence="1 2">
    <name type="scientific">Ajellomyces capsulatus (strain H88)</name>
    <name type="common">Darling's disease fungus</name>
    <name type="synonym">Histoplasma capsulatum</name>
    <dbReference type="NCBI Taxonomy" id="544711"/>
    <lineage>
        <taxon>Eukaryota</taxon>
        <taxon>Fungi</taxon>
        <taxon>Dikarya</taxon>
        <taxon>Ascomycota</taxon>
        <taxon>Pezizomycotina</taxon>
        <taxon>Eurotiomycetes</taxon>
        <taxon>Eurotiomycetidae</taxon>
        <taxon>Onygenales</taxon>
        <taxon>Ajellomycetaceae</taxon>
        <taxon>Histoplasma</taxon>
    </lineage>
</organism>
<evidence type="ECO:0000313" key="1">
    <source>
        <dbReference type="EMBL" id="QSS57411.1"/>
    </source>
</evidence>
<evidence type="ECO:0000313" key="2">
    <source>
        <dbReference type="Proteomes" id="UP000663419"/>
    </source>
</evidence>
<name>A0A8A1LUE3_AJEC8</name>
<accession>A0A8A1LUE3</accession>
<sequence length="126" mass="14156">MWSVTSRSRKGIFHSLHQPTGPLISGGKTTVLSGINGIWLYAQQRVINQSTPFLRAISEGEGRGNWRAKSLHSLISHVAIIFMIPVTADREKLEKLNSQALRIKKKDDDCKHASVVYRFLKKKNGC</sequence>
<reference evidence="1" key="1">
    <citation type="submission" date="2021-01" db="EMBL/GenBank/DDBJ databases">
        <title>Chromosome-level genome assembly of a human fungal pathogen reveals clustering of transcriptionally co-regulated genes.</title>
        <authorList>
            <person name="Voorhies M."/>
            <person name="Cohen S."/>
            <person name="Shea T.P."/>
            <person name="Petrus S."/>
            <person name="Munoz J.F."/>
            <person name="Poplawski S."/>
            <person name="Goldman W.E."/>
            <person name="Michael T."/>
            <person name="Cuomo C.A."/>
            <person name="Sil A."/>
            <person name="Beyhan S."/>
        </authorList>
    </citation>
    <scope>NUCLEOTIDE SEQUENCE</scope>
    <source>
        <strain evidence="1">H88</strain>
    </source>
</reference>
<gene>
    <name evidence="1" type="ORF">I7I53_11572</name>
</gene>
<dbReference type="AlphaFoldDB" id="A0A8A1LUE3"/>
<protein>
    <submittedName>
        <fullName evidence="1">Uncharacterized protein</fullName>
    </submittedName>
</protein>